<protein>
    <submittedName>
        <fullName evidence="2">Uncharacterized protein</fullName>
    </submittedName>
</protein>
<accession>A0A0E9N662</accession>
<dbReference type="AlphaFoldDB" id="A0A0E9N662"/>
<evidence type="ECO:0000256" key="1">
    <source>
        <dbReference type="SAM" id="MobiDB-lite"/>
    </source>
</evidence>
<comment type="caution">
    <text evidence="2">The sequence shown here is derived from an EMBL/GenBank/DDBJ whole genome shotgun (WGS) entry which is preliminary data.</text>
</comment>
<dbReference type="STRING" id="1220578.FPE01S_04_05370"/>
<organism evidence="2 3">
    <name type="scientific">Flavihumibacter petaseus NBRC 106054</name>
    <dbReference type="NCBI Taxonomy" id="1220578"/>
    <lineage>
        <taxon>Bacteria</taxon>
        <taxon>Pseudomonadati</taxon>
        <taxon>Bacteroidota</taxon>
        <taxon>Chitinophagia</taxon>
        <taxon>Chitinophagales</taxon>
        <taxon>Chitinophagaceae</taxon>
        <taxon>Flavihumibacter</taxon>
    </lineage>
</organism>
<dbReference type="RefSeq" id="WP_046371233.1">
    <property type="nucleotide sequence ID" value="NZ_BBWV01000004.1"/>
</dbReference>
<feature type="region of interest" description="Disordered" evidence="1">
    <location>
        <begin position="32"/>
        <end position="72"/>
    </location>
</feature>
<dbReference type="Proteomes" id="UP000033121">
    <property type="component" value="Unassembled WGS sequence"/>
</dbReference>
<sequence>MKMFAFGKIVLILVALALVSLKIQSTSGKTSCREMKKKSGREAVVCPAREETPREPGASIIGDSMSDNLLSG</sequence>
<reference evidence="2 3" key="1">
    <citation type="submission" date="2015-04" db="EMBL/GenBank/DDBJ databases">
        <title>Whole genome shotgun sequence of Flavihumibacter petaseus NBRC 106054.</title>
        <authorList>
            <person name="Miyazawa S."/>
            <person name="Hosoyama A."/>
            <person name="Hashimoto M."/>
            <person name="Noguchi M."/>
            <person name="Tsuchikane K."/>
            <person name="Ohji S."/>
            <person name="Yamazoe A."/>
            <person name="Ichikawa N."/>
            <person name="Kimura A."/>
            <person name="Fujita N."/>
        </authorList>
    </citation>
    <scope>NUCLEOTIDE SEQUENCE [LARGE SCALE GENOMIC DNA]</scope>
    <source>
        <strain evidence="2 3">NBRC 106054</strain>
    </source>
</reference>
<dbReference type="EMBL" id="BBWV01000004">
    <property type="protein sequence ID" value="GAO45293.1"/>
    <property type="molecule type" value="Genomic_DNA"/>
</dbReference>
<evidence type="ECO:0000313" key="2">
    <source>
        <dbReference type="EMBL" id="GAO45293.1"/>
    </source>
</evidence>
<keyword evidence="3" id="KW-1185">Reference proteome</keyword>
<gene>
    <name evidence="2" type="ORF">FPE01S_04_05370</name>
</gene>
<evidence type="ECO:0000313" key="3">
    <source>
        <dbReference type="Proteomes" id="UP000033121"/>
    </source>
</evidence>
<name>A0A0E9N662_9BACT</name>
<proteinExistence type="predicted"/>